<dbReference type="AlphaFoldDB" id="A0A3D0KHB6"/>
<keyword evidence="1" id="KW-0472">Membrane</keyword>
<gene>
    <name evidence="2" type="ORF">DEO68_10965</name>
</gene>
<sequence>MSIQKERQSERQTKVLGRICSFTASNDDLFSVLVPLSFLLLVVLALLGKAAEMAVVAGFSAVCMAFLRLENFSEFSGVGFSAKLRDVAKKVEAMAVRETEVDADDVSDAQFGKIATIQVSAQEREALQAIEDSPFTFRTATGLAQNLELSVSAVRQLMAGLEEKGLASQIVTSRRSIAWNITAQGRNYLLSMAK</sequence>
<evidence type="ECO:0000313" key="2">
    <source>
        <dbReference type="EMBL" id="HCA02680.1"/>
    </source>
</evidence>
<comment type="caution">
    <text evidence="2">The sequence shown here is derived from an EMBL/GenBank/DDBJ whole genome shotgun (WGS) entry which is preliminary data.</text>
</comment>
<accession>A0A3D0KHB6</accession>
<dbReference type="SUPFAM" id="SSF46785">
    <property type="entry name" value="Winged helix' DNA-binding domain"/>
    <property type="match status" value="1"/>
</dbReference>
<dbReference type="EMBL" id="DOTR01000055">
    <property type="protein sequence ID" value="HCA02680.1"/>
    <property type="molecule type" value="Genomic_DNA"/>
</dbReference>
<organism evidence="2">
    <name type="scientific">Halomonas campaniensis</name>
    <dbReference type="NCBI Taxonomy" id="213554"/>
    <lineage>
        <taxon>Bacteria</taxon>
        <taxon>Pseudomonadati</taxon>
        <taxon>Pseudomonadota</taxon>
        <taxon>Gammaproteobacteria</taxon>
        <taxon>Oceanospirillales</taxon>
        <taxon>Halomonadaceae</taxon>
        <taxon>Halomonas</taxon>
    </lineage>
</organism>
<keyword evidence="1" id="KW-1133">Transmembrane helix</keyword>
<feature type="transmembrane region" description="Helical" evidence="1">
    <location>
        <begin position="29"/>
        <end position="47"/>
    </location>
</feature>
<dbReference type="InterPro" id="IPR036390">
    <property type="entry name" value="WH_DNA-bd_sf"/>
</dbReference>
<dbReference type="InterPro" id="IPR036388">
    <property type="entry name" value="WH-like_DNA-bd_sf"/>
</dbReference>
<reference evidence="2" key="1">
    <citation type="journal article" date="2018" name="Nat. Biotechnol.">
        <title>A standardized bacterial taxonomy based on genome phylogeny substantially revises the tree of life.</title>
        <authorList>
            <person name="Parks D.H."/>
            <person name="Chuvochina M."/>
            <person name="Waite D.W."/>
            <person name="Rinke C."/>
            <person name="Skarshewski A."/>
            <person name="Chaumeil P.A."/>
            <person name="Hugenholtz P."/>
        </authorList>
    </citation>
    <scope>NUCLEOTIDE SEQUENCE [LARGE SCALE GENOMIC DNA]</scope>
    <source>
        <strain evidence="2">UBA11284</strain>
    </source>
</reference>
<name>A0A3D0KHB6_9GAMM</name>
<evidence type="ECO:0000256" key="1">
    <source>
        <dbReference type="SAM" id="Phobius"/>
    </source>
</evidence>
<protein>
    <submittedName>
        <fullName evidence="2">Uncharacterized protein</fullName>
    </submittedName>
</protein>
<proteinExistence type="predicted"/>
<keyword evidence="1" id="KW-0812">Transmembrane</keyword>
<dbReference type="Gene3D" id="1.10.10.10">
    <property type="entry name" value="Winged helix-like DNA-binding domain superfamily/Winged helix DNA-binding domain"/>
    <property type="match status" value="1"/>
</dbReference>